<feature type="domain" description="Flavodoxin-like fold" evidence="2">
    <location>
        <begin position="6"/>
        <end position="175"/>
    </location>
</feature>
<organism evidence="3 4">
    <name type="scientific">Shewanella pneumatophori</name>
    <dbReference type="NCBI Taxonomy" id="314092"/>
    <lineage>
        <taxon>Bacteria</taxon>
        <taxon>Pseudomonadati</taxon>
        <taxon>Pseudomonadota</taxon>
        <taxon>Gammaproteobacteria</taxon>
        <taxon>Alteromonadales</taxon>
        <taxon>Shewanellaceae</taxon>
        <taxon>Shewanella</taxon>
    </lineage>
</organism>
<protein>
    <submittedName>
        <fullName evidence="3">NAD(P)H-dependent oxidoreductase</fullName>
    </submittedName>
</protein>
<dbReference type="PANTHER" id="PTHR47307:SF1">
    <property type="entry name" value="GLUTATHIONE-REGULATED POTASSIUM-EFFLUX SYSTEM ANCILLARY PROTEIN KEFG"/>
    <property type="match status" value="1"/>
</dbReference>
<name>A0A9X1ZI22_9GAMM</name>
<dbReference type="Proteomes" id="UP001139293">
    <property type="component" value="Unassembled WGS sequence"/>
</dbReference>
<evidence type="ECO:0000259" key="2">
    <source>
        <dbReference type="Pfam" id="PF02525"/>
    </source>
</evidence>
<reference evidence="3" key="1">
    <citation type="submission" date="2022-01" db="EMBL/GenBank/DDBJ databases">
        <title>Whole genome-based taxonomy of the Shewanellaceae.</title>
        <authorList>
            <person name="Martin-Rodriguez A.J."/>
        </authorList>
    </citation>
    <scope>NUCLEOTIDE SEQUENCE</scope>
    <source>
        <strain evidence="3">KCTC 23973</strain>
    </source>
</reference>
<evidence type="ECO:0000313" key="4">
    <source>
        <dbReference type="Proteomes" id="UP001139293"/>
    </source>
</evidence>
<dbReference type="GO" id="GO:0010181">
    <property type="term" value="F:FMN binding"/>
    <property type="evidence" value="ECO:0007669"/>
    <property type="project" value="TreeGrafter"/>
</dbReference>
<sequence>MTTAAKKILVLYAHPSQERSEINKPLFDATKQHPNVTAVDLYAEYPTFRINIDKEQQRLVEHDVVVFMFPLYWYSTPAILKEWQDLVLEYNFAYGAKGKALEGKTFMCVISAGGSEAAYKEDGFNHFTLRELLRPLEQTANLTGMRFIAPFALFCARSAFEENRVDSHVNSWLKTLTALSEDRVDIALAQSLEKLNDHLEQVIRER</sequence>
<evidence type="ECO:0000256" key="1">
    <source>
        <dbReference type="ARBA" id="ARBA00023002"/>
    </source>
</evidence>
<accession>A0A9X1ZI22</accession>
<dbReference type="EMBL" id="JAKILB010000012">
    <property type="protein sequence ID" value="MCL1140220.1"/>
    <property type="molecule type" value="Genomic_DNA"/>
</dbReference>
<evidence type="ECO:0000313" key="3">
    <source>
        <dbReference type="EMBL" id="MCL1140220.1"/>
    </source>
</evidence>
<dbReference type="Gene3D" id="3.40.50.360">
    <property type="match status" value="1"/>
</dbReference>
<proteinExistence type="predicted"/>
<gene>
    <name evidence="3" type="ORF">L2740_16905</name>
</gene>
<dbReference type="InterPro" id="IPR029039">
    <property type="entry name" value="Flavoprotein-like_sf"/>
</dbReference>
<dbReference type="InterPro" id="IPR003680">
    <property type="entry name" value="Flavodoxin_fold"/>
</dbReference>
<comment type="caution">
    <text evidence="3">The sequence shown here is derived from an EMBL/GenBank/DDBJ whole genome shotgun (WGS) entry which is preliminary data.</text>
</comment>
<dbReference type="GO" id="GO:0003955">
    <property type="term" value="F:NAD(P)H dehydrogenase (quinone) activity"/>
    <property type="evidence" value="ECO:0007669"/>
    <property type="project" value="TreeGrafter"/>
</dbReference>
<dbReference type="Pfam" id="PF02525">
    <property type="entry name" value="Flavodoxin_2"/>
    <property type="match status" value="1"/>
</dbReference>
<dbReference type="GO" id="GO:0009055">
    <property type="term" value="F:electron transfer activity"/>
    <property type="evidence" value="ECO:0007669"/>
    <property type="project" value="TreeGrafter"/>
</dbReference>
<dbReference type="PANTHER" id="PTHR47307">
    <property type="entry name" value="GLUTATHIONE-REGULATED POTASSIUM-EFFLUX SYSTEM ANCILLARY PROTEIN KEFG"/>
    <property type="match status" value="1"/>
</dbReference>
<dbReference type="InterPro" id="IPR046980">
    <property type="entry name" value="KefG/KefF"/>
</dbReference>
<dbReference type="SUPFAM" id="SSF52218">
    <property type="entry name" value="Flavoproteins"/>
    <property type="match status" value="1"/>
</dbReference>
<dbReference type="AlphaFoldDB" id="A0A9X1ZI22"/>
<keyword evidence="4" id="KW-1185">Reference proteome</keyword>
<keyword evidence="1" id="KW-0560">Oxidoreductase</keyword>
<dbReference type="RefSeq" id="WP_248951257.1">
    <property type="nucleotide sequence ID" value="NZ_JAKILB010000012.1"/>
</dbReference>